<reference evidence="1 2" key="1">
    <citation type="submission" date="2019-08" db="EMBL/GenBank/DDBJ databases">
        <title>Bradyrhizobium hipponensis sp. nov., a rhizobium isolated from a Lupinus angustifolius root nodule in Tunisia.</title>
        <authorList>
            <person name="Off K."/>
            <person name="Rejili M."/>
            <person name="Mars M."/>
            <person name="Brachmann A."/>
            <person name="Marin M."/>
        </authorList>
    </citation>
    <scope>NUCLEOTIDE SEQUENCE [LARGE SCALE GENOMIC DNA]</scope>
    <source>
        <strain evidence="2">aSej3</strain>
    </source>
</reference>
<keyword evidence="2" id="KW-1185">Reference proteome</keyword>
<organism evidence="1 2">
    <name type="scientific">Bradyrhizobium hipponense</name>
    <dbReference type="NCBI Taxonomy" id="2605638"/>
    <lineage>
        <taxon>Bacteria</taxon>
        <taxon>Pseudomonadati</taxon>
        <taxon>Pseudomonadota</taxon>
        <taxon>Alphaproteobacteria</taxon>
        <taxon>Hyphomicrobiales</taxon>
        <taxon>Nitrobacteraceae</taxon>
        <taxon>Bradyrhizobium</taxon>
    </lineage>
</organism>
<comment type="caution">
    <text evidence="1">The sequence shown here is derived from an EMBL/GenBank/DDBJ whole genome shotgun (WGS) entry which is preliminary data.</text>
</comment>
<dbReference type="AlphaFoldDB" id="A0A5S4YIF2"/>
<dbReference type="Proteomes" id="UP000324797">
    <property type="component" value="Unassembled WGS sequence"/>
</dbReference>
<proteinExistence type="predicted"/>
<evidence type="ECO:0000313" key="1">
    <source>
        <dbReference type="EMBL" id="TYO63878.1"/>
    </source>
</evidence>
<gene>
    <name evidence="1" type="ORF">FXV83_24995</name>
</gene>
<dbReference type="EMBL" id="VSTH01000086">
    <property type="protein sequence ID" value="TYO63878.1"/>
    <property type="molecule type" value="Genomic_DNA"/>
</dbReference>
<protein>
    <submittedName>
        <fullName evidence="1">Uncharacterized protein</fullName>
    </submittedName>
</protein>
<accession>A0A5S4YIF2</accession>
<evidence type="ECO:0000313" key="2">
    <source>
        <dbReference type="Proteomes" id="UP000324797"/>
    </source>
</evidence>
<name>A0A5S4YIF2_9BRAD</name>
<sequence length="97" mass="11016">MTNCVIVRAYGRQLDQLRGEASRISRANKIDWWIERGVQGTRFCFENAETKRAFVSICENVGVSHIDGARQREQPGPRLVCSRRSPNALMRQQPIGA</sequence>